<dbReference type="EMBL" id="JBHSZI010000001">
    <property type="protein sequence ID" value="MFC7059371.1"/>
    <property type="molecule type" value="Genomic_DNA"/>
</dbReference>
<gene>
    <name evidence="1" type="ORF">ACFQQG_15835</name>
</gene>
<dbReference type="RefSeq" id="WP_382186331.1">
    <property type="nucleotide sequence ID" value="NZ_JBHSZI010000001.1"/>
</dbReference>
<accession>A0ABD5W1D9</accession>
<protein>
    <submittedName>
        <fullName evidence="1">Uncharacterized protein</fullName>
    </submittedName>
</protein>
<reference evidence="1 2" key="1">
    <citation type="journal article" date="2019" name="Int. J. Syst. Evol. Microbiol.">
        <title>The Global Catalogue of Microorganisms (GCM) 10K type strain sequencing project: providing services to taxonomists for standard genome sequencing and annotation.</title>
        <authorList>
            <consortium name="The Broad Institute Genomics Platform"/>
            <consortium name="The Broad Institute Genome Sequencing Center for Infectious Disease"/>
            <person name="Wu L."/>
            <person name="Ma J."/>
        </authorList>
    </citation>
    <scope>NUCLEOTIDE SEQUENCE [LARGE SCALE GENOMIC DNA]</scope>
    <source>
        <strain evidence="1 2">JCM 30072</strain>
    </source>
</reference>
<name>A0ABD5W1D9_9EURY</name>
<organism evidence="1 2">
    <name type="scientific">Halovenus salina</name>
    <dbReference type="NCBI Taxonomy" id="1510225"/>
    <lineage>
        <taxon>Archaea</taxon>
        <taxon>Methanobacteriati</taxon>
        <taxon>Methanobacteriota</taxon>
        <taxon>Stenosarchaea group</taxon>
        <taxon>Halobacteria</taxon>
        <taxon>Halobacteriales</taxon>
        <taxon>Haloarculaceae</taxon>
        <taxon>Halovenus</taxon>
    </lineage>
</organism>
<sequence length="133" mass="14624">MDQDDARNVVAVFGDCYCGVHETVLGLDLRFPSSERRRVHVVWRLVRVVDLHPHEGIAVVTVGDDPKDVIPALEAKRQVDGVEPALDGFLALDDTLEPAANGGVPQPEVFKLSSRELSLYVRAEPVEGLCERP</sequence>
<evidence type="ECO:0000313" key="1">
    <source>
        <dbReference type="EMBL" id="MFC7059371.1"/>
    </source>
</evidence>
<comment type="caution">
    <text evidence="1">The sequence shown here is derived from an EMBL/GenBank/DDBJ whole genome shotgun (WGS) entry which is preliminary data.</text>
</comment>
<proteinExistence type="predicted"/>
<keyword evidence="2" id="KW-1185">Reference proteome</keyword>
<evidence type="ECO:0000313" key="2">
    <source>
        <dbReference type="Proteomes" id="UP001596445"/>
    </source>
</evidence>
<dbReference type="Proteomes" id="UP001596445">
    <property type="component" value="Unassembled WGS sequence"/>
</dbReference>
<dbReference type="AlphaFoldDB" id="A0ABD5W1D9"/>